<protein>
    <submittedName>
        <fullName evidence="8">Azurin</fullName>
    </submittedName>
</protein>
<evidence type="ECO:0000259" key="7">
    <source>
        <dbReference type="Pfam" id="PF00127"/>
    </source>
</evidence>
<keyword evidence="4" id="KW-0186">Copper</keyword>
<dbReference type="Proteomes" id="UP000295668">
    <property type="component" value="Unassembled WGS sequence"/>
</dbReference>
<gene>
    <name evidence="8" type="ORF">EZJ43_04680</name>
</gene>
<proteinExistence type="predicted"/>
<feature type="chain" id="PRO_5020769275" evidence="6">
    <location>
        <begin position="23"/>
        <end position="173"/>
    </location>
</feature>
<feature type="region of interest" description="Disordered" evidence="5">
    <location>
        <begin position="24"/>
        <end position="46"/>
    </location>
</feature>
<keyword evidence="6" id="KW-0732">Signal</keyword>
<dbReference type="GO" id="GO:0005507">
    <property type="term" value="F:copper ion binding"/>
    <property type="evidence" value="ECO:0007669"/>
    <property type="project" value="InterPro"/>
</dbReference>
<dbReference type="PROSITE" id="PS00196">
    <property type="entry name" value="COPPER_BLUE"/>
    <property type="match status" value="1"/>
</dbReference>
<sequence>MKNNFKILALATVFVVSLSACGGDETKESTTTTTTTEAPKVENTAPEPVAVNTFEVEANDQMQFSKNELKAVAGKEITLTLKNVGKTEKSVMGHNFVVLKEGTDIAAFATKASSAKETDFIPASEASKIVAHTKLLGPGESDTIKFTLAKGTYDYICSFPGHYALMKGKIIVE</sequence>
<keyword evidence="2" id="KW-0479">Metal-binding</keyword>
<keyword evidence="1" id="KW-0813">Transport</keyword>
<dbReference type="GO" id="GO:0009055">
    <property type="term" value="F:electron transfer activity"/>
    <property type="evidence" value="ECO:0007669"/>
    <property type="project" value="InterPro"/>
</dbReference>
<dbReference type="PANTHER" id="PTHR38439">
    <property type="entry name" value="AURACYANIN-B"/>
    <property type="match status" value="1"/>
</dbReference>
<evidence type="ECO:0000256" key="4">
    <source>
        <dbReference type="ARBA" id="ARBA00023008"/>
    </source>
</evidence>
<keyword evidence="9" id="KW-1185">Reference proteome</keyword>
<dbReference type="InterPro" id="IPR014068">
    <property type="entry name" value="Azurin"/>
</dbReference>
<dbReference type="PANTHER" id="PTHR38439:SF2">
    <property type="entry name" value="OUTER MEMBRANE PROTEIN H.8"/>
    <property type="match status" value="1"/>
</dbReference>
<dbReference type="Pfam" id="PF00127">
    <property type="entry name" value="Copper-bind"/>
    <property type="match status" value="1"/>
</dbReference>
<dbReference type="InterPro" id="IPR050845">
    <property type="entry name" value="Cu-binding_ET"/>
</dbReference>
<dbReference type="OrthoDB" id="9808161at2"/>
<dbReference type="RefSeq" id="WP_133261509.1">
    <property type="nucleotide sequence ID" value="NZ_SJCY01000002.1"/>
</dbReference>
<evidence type="ECO:0000256" key="5">
    <source>
        <dbReference type="SAM" id="MobiDB-lite"/>
    </source>
</evidence>
<dbReference type="AlphaFoldDB" id="A0A4R5MP73"/>
<evidence type="ECO:0000313" key="8">
    <source>
        <dbReference type="EMBL" id="TDG37416.1"/>
    </source>
</evidence>
<dbReference type="PROSITE" id="PS51257">
    <property type="entry name" value="PROKAR_LIPOPROTEIN"/>
    <property type="match status" value="1"/>
</dbReference>
<dbReference type="Gene3D" id="2.60.40.420">
    <property type="entry name" value="Cupredoxins - blue copper proteins"/>
    <property type="match status" value="1"/>
</dbReference>
<dbReference type="SUPFAM" id="SSF49503">
    <property type="entry name" value="Cupredoxins"/>
    <property type="match status" value="1"/>
</dbReference>
<organism evidence="8 9">
    <name type="scientific">Pedobacter changchengzhani</name>
    <dbReference type="NCBI Taxonomy" id="2529274"/>
    <lineage>
        <taxon>Bacteria</taxon>
        <taxon>Pseudomonadati</taxon>
        <taxon>Bacteroidota</taxon>
        <taxon>Sphingobacteriia</taxon>
        <taxon>Sphingobacteriales</taxon>
        <taxon>Sphingobacteriaceae</taxon>
        <taxon>Pedobacter</taxon>
    </lineage>
</organism>
<dbReference type="CDD" id="cd13922">
    <property type="entry name" value="Azurin"/>
    <property type="match status" value="1"/>
</dbReference>
<reference evidence="8 9" key="1">
    <citation type="submission" date="2019-02" db="EMBL/GenBank/DDBJ databases">
        <title>Pedobacter sp. nov., a novel speices isolated from soil of pinguins habitat in Antarcitica.</title>
        <authorList>
            <person name="He R.-H."/>
        </authorList>
    </citation>
    <scope>NUCLEOTIDE SEQUENCE [LARGE SCALE GENOMIC DNA]</scope>
    <source>
        <strain evidence="8 9">E01020</strain>
    </source>
</reference>
<dbReference type="InterPro" id="IPR000923">
    <property type="entry name" value="BlueCu_1"/>
</dbReference>
<evidence type="ECO:0000256" key="6">
    <source>
        <dbReference type="SAM" id="SignalP"/>
    </source>
</evidence>
<evidence type="ECO:0000256" key="1">
    <source>
        <dbReference type="ARBA" id="ARBA00022448"/>
    </source>
</evidence>
<dbReference type="InterPro" id="IPR028871">
    <property type="entry name" value="BlueCu_1_BS"/>
</dbReference>
<evidence type="ECO:0000256" key="3">
    <source>
        <dbReference type="ARBA" id="ARBA00022982"/>
    </source>
</evidence>
<evidence type="ECO:0000256" key="2">
    <source>
        <dbReference type="ARBA" id="ARBA00022723"/>
    </source>
</evidence>
<evidence type="ECO:0000313" key="9">
    <source>
        <dbReference type="Proteomes" id="UP000295668"/>
    </source>
</evidence>
<keyword evidence="3" id="KW-0249">Electron transport</keyword>
<feature type="domain" description="Blue (type 1) copper" evidence="7">
    <location>
        <begin position="55"/>
        <end position="173"/>
    </location>
</feature>
<comment type="caution">
    <text evidence="8">The sequence shown here is derived from an EMBL/GenBank/DDBJ whole genome shotgun (WGS) entry which is preliminary data.</text>
</comment>
<dbReference type="EMBL" id="SJCY01000002">
    <property type="protein sequence ID" value="TDG37416.1"/>
    <property type="molecule type" value="Genomic_DNA"/>
</dbReference>
<dbReference type="InterPro" id="IPR008972">
    <property type="entry name" value="Cupredoxin"/>
</dbReference>
<accession>A0A4R5MP73</accession>
<feature type="signal peptide" evidence="6">
    <location>
        <begin position="1"/>
        <end position="22"/>
    </location>
</feature>
<name>A0A4R5MP73_9SPHI</name>